<dbReference type="InterPro" id="IPR015421">
    <property type="entry name" value="PyrdxlP-dep_Trfase_major"/>
</dbReference>
<feature type="region of interest" description="Disordered" evidence="8">
    <location>
        <begin position="1"/>
        <end position="38"/>
    </location>
</feature>
<gene>
    <name evidence="9" type="ORF">EAG_05148</name>
</gene>
<dbReference type="PANTHER" id="PTHR45677">
    <property type="entry name" value="GLUTAMATE DECARBOXYLASE-RELATED"/>
    <property type="match status" value="1"/>
</dbReference>
<dbReference type="AlphaFoldDB" id="E1ZV07"/>
<evidence type="ECO:0000256" key="5">
    <source>
        <dbReference type="ARBA" id="ARBA00023239"/>
    </source>
</evidence>
<dbReference type="SUPFAM" id="SSF53383">
    <property type="entry name" value="PLP-dependent transferases"/>
    <property type="match status" value="1"/>
</dbReference>
<dbReference type="GO" id="GO:0019752">
    <property type="term" value="P:carboxylic acid metabolic process"/>
    <property type="evidence" value="ECO:0007669"/>
    <property type="project" value="InterPro"/>
</dbReference>
<name>E1ZV07_CAMFO</name>
<feature type="compositionally biased region" description="Polar residues" evidence="8">
    <location>
        <begin position="1"/>
        <end position="10"/>
    </location>
</feature>
<feature type="compositionally biased region" description="Basic and acidic residues" evidence="8">
    <location>
        <begin position="13"/>
        <end position="23"/>
    </location>
</feature>
<dbReference type="OrthoDB" id="392571at2759"/>
<dbReference type="Gene3D" id="3.90.1150.170">
    <property type="match status" value="1"/>
</dbReference>
<dbReference type="KEGG" id="cfo:105253686"/>
<feature type="modified residue" description="N6-(pyridoxal phosphate)lysine" evidence="6">
    <location>
        <position position="358"/>
    </location>
</feature>
<keyword evidence="5 7" id="KW-0456">Lyase</keyword>
<evidence type="ECO:0000313" key="10">
    <source>
        <dbReference type="Proteomes" id="UP000000311"/>
    </source>
</evidence>
<dbReference type="InterPro" id="IPR002129">
    <property type="entry name" value="PyrdxlP-dep_de-COase"/>
</dbReference>
<dbReference type="CDD" id="cd06450">
    <property type="entry name" value="DOPA_deC_like"/>
    <property type="match status" value="1"/>
</dbReference>
<evidence type="ECO:0000256" key="4">
    <source>
        <dbReference type="ARBA" id="ARBA00022898"/>
    </source>
</evidence>
<dbReference type="Proteomes" id="UP000000311">
    <property type="component" value="Unassembled WGS sequence"/>
</dbReference>
<proteinExistence type="inferred from homology"/>
<evidence type="ECO:0000256" key="6">
    <source>
        <dbReference type="PIRSR" id="PIRSR602129-50"/>
    </source>
</evidence>
<dbReference type="GO" id="GO:0005737">
    <property type="term" value="C:cytoplasm"/>
    <property type="evidence" value="ECO:0007669"/>
    <property type="project" value="TreeGrafter"/>
</dbReference>
<comment type="similarity">
    <text evidence="2 7">Belongs to the group II decarboxylase family.</text>
</comment>
<keyword evidence="4 6" id="KW-0663">Pyridoxal phosphate</keyword>
<evidence type="ECO:0000256" key="8">
    <source>
        <dbReference type="SAM" id="MobiDB-lite"/>
    </source>
</evidence>
<sequence length="544" mass="61597">MPANEDTSANDFAFKRIKPERANPAESQPKMSRKDDSSTNLILSNFTASVEERKEAEKGDFRSIPCRSVHEKLFRDFFELMLQRAVFQSTSGEERVVEWIDPNNLRSVVDLSLPTEGVSHEELLTLTRDIIKYSVKTGHPHFVNQLFSSLDPYGLLGQWLTDALNPSVYTYEVSPVFSLMEEDVLREMRAIIGWQGGEGLFCPGGSMANGYAINLARHHRYPNLKQSGLSQMPRLVVFTSEDAHYSVKKLAAFLGIGYDNVYLIKVDSRGKMVVTDLEAQIVRAINEGAVPLMVSATAGTTVMGTFDPLKKIAEVCRKHGLWFHVDAAWGGGALVSRTYRGLLDGIQLADSITWNPHKLLAAPQQCSTLLLRHEGLLQEAHGCGASYLFQNDKFYDATFDYGDRHVQCGRRADVVKFWYMWKAKGTRGLEAHVDCVFALSRYFADLIRTRDGWRLLAEPECTNVCFRYIPLSKRHLTGRELDQALHKIAPMIKERMMRAGTMLITYQTLRDMPNFFRLVLQNSGLTEADMKFFVEEIERLAVDL</sequence>
<evidence type="ECO:0000313" key="9">
    <source>
        <dbReference type="EMBL" id="EFN75005.1"/>
    </source>
</evidence>
<evidence type="ECO:0000256" key="7">
    <source>
        <dbReference type="RuleBase" id="RU000382"/>
    </source>
</evidence>
<organism evidence="10">
    <name type="scientific">Camponotus floridanus</name>
    <name type="common">Florida carpenter ant</name>
    <dbReference type="NCBI Taxonomy" id="104421"/>
    <lineage>
        <taxon>Eukaryota</taxon>
        <taxon>Metazoa</taxon>
        <taxon>Ecdysozoa</taxon>
        <taxon>Arthropoda</taxon>
        <taxon>Hexapoda</taxon>
        <taxon>Insecta</taxon>
        <taxon>Pterygota</taxon>
        <taxon>Neoptera</taxon>
        <taxon>Endopterygota</taxon>
        <taxon>Hymenoptera</taxon>
        <taxon>Apocrita</taxon>
        <taxon>Aculeata</taxon>
        <taxon>Formicoidea</taxon>
        <taxon>Formicidae</taxon>
        <taxon>Formicinae</taxon>
        <taxon>Camponotus</taxon>
    </lineage>
</organism>
<dbReference type="STRING" id="104421.E1ZV07"/>
<accession>E1ZV07</accession>
<protein>
    <submittedName>
        <fullName evidence="9">Cysteine sulfinic acid decarboxylase</fullName>
    </submittedName>
</protein>
<dbReference type="FunCoup" id="E1ZV07">
    <property type="interactions" value="129"/>
</dbReference>
<dbReference type="OMA" id="NWQPLMV"/>
<dbReference type="InParanoid" id="E1ZV07"/>
<evidence type="ECO:0000256" key="1">
    <source>
        <dbReference type="ARBA" id="ARBA00001933"/>
    </source>
</evidence>
<dbReference type="EMBL" id="GL434335">
    <property type="protein sequence ID" value="EFN75005.1"/>
    <property type="molecule type" value="Genomic_DNA"/>
</dbReference>
<dbReference type="GO" id="GO:0016831">
    <property type="term" value="F:carboxy-lyase activity"/>
    <property type="evidence" value="ECO:0007669"/>
    <property type="project" value="UniProtKB-KW"/>
</dbReference>
<comment type="cofactor">
    <cofactor evidence="1 6 7">
        <name>pyridoxal 5'-phosphate</name>
        <dbReference type="ChEBI" id="CHEBI:597326"/>
    </cofactor>
</comment>
<keyword evidence="3" id="KW-0210">Decarboxylase</keyword>
<evidence type="ECO:0000256" key="2">
    <source>
        <dbReference type="ARBA" id="ARBA00009533"/>
    </source>
</evidence>
<dbReference type="Pfam" id="PF00282">
    <property type="entry name" value="Pyridoxal_deC"/>
    <property type="match status" value="1"/>
</dbReference>
<reference evidence="9 10" key="1">
    <citation type="journal article" date="2010" name="Science">
        <title>Genomic comparison of the ants Camponotus floridanus and Harpegnathos saltator.</title>
        <authorList>
            <person name="Bonasio R."/>
            <person name="Zhang G."/>
            <person name="Ye C."/>
            <person name="Mutti N.S."/>
            <person name="Fang X."/>
            <person name="Qin N."/>
            <person name="Donahue G."/>
            <person name="Yang P."/>
            <person name="Li Q."/>
            <person name="Li C."/>
            <person name="Zhang P."/>
            <person name="Huang Z."/>
            <person name="Berger S.L."/>
            <person name="Reinberg D."/>
            <person name="Wang J."/>
            <person name="Liebig J."/>
        </authorList>
    </citation>
    <scope>NUCLEOTIDE SEQUENCE [LARGE SCALE GENOMIC DNA]</scope>
    <source>
        <strain evidence="10">C129</strain>
    </source>
</reference>
<dbReference type="InterPro" id="IPR015424">
    <property type="entry name" value="PyrdxlP-dep_Trfase"/>
</dbReference>
<dbReference type="GO" id="GO:0030170">
    <property type="term" value="F:pyridoxal phosphate binding"/>
    <property type="evidence" value="ECO:0007669"/>
    <property type="project" value="InterPro"/>
</dbReference>
<evidence type="ECO:0000256" key="3">
    <source>
        <dbReference type="ARBA" id="ARBA00022793"/>
    </source>
</evidence>
<dbReference type="PANTHER" id="PTHR45677:SF12">
    <property type="entry name" value="BLACK, ISOFORM A"/>
    <property type="match status" value="1"/>
</dbReference>
<dbReference type="Gene3D" id="3.40.640.10">
    <property type="entry name" value="Type I PLP-dependent aspartate aminotransferase-like (Major domain)"/>
    <property type="match status" value="1"/>
</dbReference>
<keyword evidence="10" id="KW-1185">Reference proteome</keyword>